<dbReference type="GO" id="GO:0060070">
    <property type="term" value="P:canonical Wnt signaling pathway"/>
    <property type="evidence" value="ECO:0007669"/>
    <property type="project" value="TreeGrafter"/>
</dbReference>
<comment type="caution">
    <text evidence="1">The sequence shown here is derived from an EMBL/GenBank/DDBJ whole genome shotgun (WGS) entry which is preliminary data.</text>
</comment>
<keyword evidence="2" id="KW-1185">Reference proteome</keyword>
<dbReference type="SUPFAM" id="SSF63825">
    <property type="entry name" value="YWTD domain"/>
    <property type="match status" value="1"/>
</dbReference>
<dbReference type="GO" id="GO:0017147">
    <property type="term" value="F:Wnt-protein binding"/>
    <property type="evidence" value="ECO:0007669"/>
    <property type="project" value="TreeGrafter"/>
</dbReference>
<dbReference type="InterPro" id="IPR011042">
    <property type="entry name" value="6-blade_b-propeller_TolB-like"/>
</dbReference>
<proteinExistence type="predicted"/>
<dbReference type="Proteomes" id="UP000683360">
    <property type="component" value="Unassembled WGS sequence"/>
</dbReference>
<sequence length="165" mass="19119">MTTIIYQNYILWKGDGYLRLYRPAQPSGYRIYIVEQIKGILKSRFDFSELQTIVNFTSSFVECMDIDTEDERLYWINIDGDMKSSNYDGSDVKIILSTRVKTKYYAIDVFGSYIYYADVNNQLLMVKKTQGSTPIVLYNDTSVIGSIFVFNSAGIYLTIYNNLSR</sequence>
<reference evidence="1" key="1">
    <citation type="submission" date="2021-03" db="EMBL/GenBank/DDBJ databases">
        <authorList>
            <person name="Bekaert M."/>
        </authorList>
    </citation>
    <scope>NUCLEOTIDE SEQUENCE</scope>
</reference>
<dbReference type="OrthoDB" id="382013at2759"/>
<protein>
    <recommendedName>
        <fullName evidence="3">DUF5050 domain-containing protein</fullName>
    </recommendedName>
</protein>
<dbReference type="EMBL" id="CAJPWZ010002382">
    <property type="protein sequence ID" value="CAG2237266.1"/>
    <property type="molecule type" value="Genomic_DNA"/>
</dbReference>
<name>A0A8S3U0B3_MYTED</name>
<dbReference type="GO" id="GO:0005886">
    <property type="term" value="C:plasma membrane"/>
    <property type="evidence" value="ECO:0007669"/>
    <property type="project" value="TreeGrafter"/>
</dbReference>
<dbReference type="Gene3D" id="2.120.10.30">
    <property type="entry name" value="TolB, C-terminal domain"/>
    <property type="match status" value="1"/>
</dbReference>
<evidence type="ECO:0000313" key="1">
    <source>
        <dbReference type="EMBL" id="CAG2237266.1"/>
    </source>
</evidence>
<dbReference type="InterPro" id="IPR000033">
    <property type="entry name" value="LDLR_classB_rpt"/>
</dbReference>
<dbReference type="PANTHER" id="PTHR46513:SF13">
    <property type="entry name" value="EGF-LIKE DOMAIN-CONTAINING PROTEIN"/>
    <property type="match status" value="1"/>
</dbReference>
<evidence type="ECO:0000313" key="2">
    <source>
        <dbReference type="Proteomes" id="UP000683360"/>
    </source>
</evidence>
<gene>
    <name evidence="1" type="ORF">MEDL_49732</name>
</gene>
<dbReference type="SMART" id="SM00135">
    <property type="entry name" value="LY"/>
    <property type="match status" value="2"/>
</dbReference>
<evidence type="ECO:0008006" key="3">
    <source>
        <dbReference type="Google" id="ProtNLM"/>
    </source>
</evidence>
<dbReference type="PANTHER" id="PTHR46513">
    <property type="entry name" value="VITELLOGENIN RECEPTOR-LIKE PROTEIN-RELATED-RELATED"/>
    <property type="match status" value="1"/>
</dbReference>
<dbReference type="GO" id="GO:0042813">
    <property type="term" value="F:Wnt receptor activity"/>
    <property type="evidence" value="ECO:0007669"/>
    <property type="project" value="TreeGrafter"/>
</dbReference>
<accession>A0A8S3U0B3</accession>
<dbReference type="InterPro" id="IPR050778">
    <property type="entry name" value="Cueball_EGF_LRP_Nidogen"/>
</dbReference>
<organism evidence="1 2">
    <name type="scientific">Mytilus edulis</name>
    <name type="common">Blue mussel</name>
    <dbReference type="NCBI Taxonomy" id="6550"/>
    <lineage>
        <taxon>Eukaryota</taxon>
        <taxon>Metazoa</taxon>
        <taxon>Spiralia</taxon>
        <taxon>Lophotrochozoa</taxon>
        <taxon>Mollusca</taxon>
        <taxon>Bivalvia</taxon>
        <taxon>Autobranchia</taxon>
        <taxon>Pteriomorphia</taxon>
        <taxon>Mytilida</taxon>
        <taxon>Mytiloidea</taxon>
        <taxon>Mytilidae</taxon>
        <taxon>Mytilinae</taxon>
        <taxon>Mytilus</taxon>
    </lineage>
</organism>
<dbReference type="AlphaFoldDB" id="A0A8S3U0B3"/>